<gene>
    <name evidence="2" type="ORF">CSSPTR1EN2_LOCUS12604</name>
</gene>
<protein>
    <submittedName>
        <fullName evidence="2">Uncharacterized protein</fullName>
    </submittedName>
</protein>
<evidence type="ECO:0000313" key="3">
    <source>
        <dbReference type="Proteomes" id="UP001497512"/>
    </source>
</evidence>
<organism evidence="2 3">
    <name type="scientific">Sphagnum troendelagicum</name>
    <dbReference type="NCBI Taxonomy" id="128251"/>
    <lineage>
        <taxon>Eukaryota</taxon>
        <taxon>Viridiplantae</taxon>
        <taxon>Streptophyta</taxon>
        <taxon>Embryophyta</taxon>
        <taxon>Bryophyta</taxon>
        <taxon>Sphagnophytina</taxon>
        <taxon>Sphagnopsida</taxon>
        <taxon>Sphagnales</taxon>
        <taxon>Sphagnaceae</taxon>
        <taxon>Sphagnum</taxon>
    </lineage>
</organism>
<sequence>MWEINENMTQAVQAVVLNVKMQHWVAVHKFECHGSKTGSPGSLDTDSWTLSEVHSPGSSRSDNHKVFVDFTDGSNVNEVGPPAQVLLNLDGPTLMQQKLPSLTVDGQQRAKPKKKGFLMIPFKRRHLFTTILVKCIQCLCESNGYEPMMNLLVDIFKAMLSPWSTL</sequence>
<reference evidence="2" key="1">
    <citation type="submission" date="2024-02" db="EMBL/GenBank/DDBJ databases">
        <authorList>
            <consortium name="ELIXIR-Norway"/>
            <consortium name="Elixir Norway"/>
        </authorList>
    </citation>
    <scope>NUCLEOTIDE SEQUENCE</scope>
</reference>
<proteinExistence type="predicted"/>
<feature type="region of interest" description="Disordered" evidence="1">
    <location>
        <begin position="35"/>
        <end position="60"/>
    </location>
</feature>
<keyword evidence="3" id="KW-1185">Reference proteome</keyword>
<name>A0ABP0U8A7_9BRYO</name>
<dbReference type="EMBL" id="OZ019894">
    <property type="protein sequence ID" value="CAK9215183.1"/>
    <property type="molecule type" value="Genomic_DNA"/>
</dbReference>
<evidence type="ECO:0000313" key="2">
    <source>
        <dbReference type="EMBL" id="CAK9215183.1"/>
    </source>
</evidence>
<accession>A0ABP0U8A7</accession>
<evidence type="ECO:0000256" key="1">
    <source>
        <dbReference type="SAM" id="MobiDB-lite"/>
    </source>
</evidence>
<dbReference type="Proteomes" id="UP001497512">
    <property type="component" value="Chromosome 2"/>
</dbReference>
<feature type="compositionally biased region" description="Polar residues" evidence="1">
    <location>
        <begin position="36"/>
        <end position="60"/>
    </location>
</feature>